<reference evidence="10" key="1">
    <citation type="journal article" date="2019" name="Int. J. Syst. Evol. Microbiol.">
        <title>The Global Catalogue of Microorganisms (GCM) 10K type strain sequencing project: providing services to taxonomists for standard genome sequencing and annotation.</title>
        <authorList>
            <consortium name="The Broad Institute Genomics Platform"/>
            <consortium name="The Broad Institute Genome Sequencing Center for Infectious Disease"/>
            <person name="Wu L."/>
            <person name="Ma J."/>
        </authorList>
    </citation>
    <scope>NUCLEOTIDE SEQUENCE [LARGE SCALE GENOMIC DNA]</scope>
    <source>
        <strain evidence="10">KCTC 42964</strain>
    </source>
</reference>
<sequence length="430" mass="45380">MTTALIAFAVMLALAFLGLPIAFALGIVGVVGFMTYTGVEPALYMIGPTIYDSFNNYPLSVIPLFILMGNLVSASGLSRELFRAANAFIGHFRGGLAGATILACGGFSAISGSSVATTATMSQIALPEMRAYNYSRRLAAGSVAAGGTLGIMIPPSIILVIYGIMTETEIGRLFIAGILPGLLALSLYLVAVFAVTAARPELGPAGPRHAWRDRLRALGQVWAVAVLFAIVIGGIYGGVFTPTEAAGIGACGAMYFFLRRSGFDLRGLARIATDTVVTSAMLFIIIVGAELFSNLISMSGLPNMLIDGIQAAGLAPYTVILLMLVIYFVMGMFLDSLGMILLTVPVFYPVISFLGFDLIWFGIIVVTVTEISLITPPIGMNIFIMRSMNRDLPLGTIYTGVLPFVAADVVRLAILTAFPVIALLLPSMMG</sequence>
<name>A0ABV7L3H2_9PROT</name>
<dbReference type="InterPro" id="IPR010656">
    <property type="entry name" value="DctM"/>
</dbReference>
<evidence type="ECO:0000256" key="6">
    <source>
        <dbReference type="ARBA" id="ARBA00023136"/>
    </source>
</evidence>
<feature type="domain" description="TRAP C4-dicarboxylate transport system permease DctM subunit" evidence="8">
    <location>
        <begin position="8"/>
        <end position="420"/>
    </location>
</feature>
<keyword evidence="7" id="KW-0813">Transport</keyword>
<feature type="transmembrane region" description="Helical" evidence="7">
    <location>
        <begin position="138"/>
        <end position="164"/>
    </location>
</feature>
<feature type="transmembrane region" description="Helical" evidence="7">
    <location>
        <begin position="337"/>
        <end position="354"/>
    </location>
</feature>
<comment type="subunit">
    <text evidence="7">The complex comprises the extracytoplasmic solute receptor protein and the two transmembrane proteins.</text>
</comment>
<feature type="transmembrane region" description="Helical" evidence="7">
    <location>
        <begin position="396"/>
        <end position="425"/>
    </location>
</feature>
<feature type="transmembrane region" description="Helical" evidence="7">
    <location>
        <begin position="245"/>
        <end position="263"/>
    </location>
</feature>
<feature type="transmembrane region" description="Helical" evidence="7">
    <location>
        <begin position="57"/>
        <end position="77"/>
    </location>
</feature>
<dbReference type="InterPro" id="IPR004681">
    <property type="entry name" value="TRAP_DctM"/>
</dbReference>
<dbReference type="PIRSF" id="PIRSF006066">
    <property type="entry name" value="HI0050"/>
    <property type="match status" value="1"/>
</dbReference>
<dbReference type="PANTHER" id="PTHR33362">
    <property type="entry name" value="SIALIC ACID TRAP TRANSPORTER PERMEASE PROTEIN SIAT-RELATED"/>
    <property type="match status" value="1"/>
</dbReference>
<comment type="caution">
    <text evidence="9">The sequence shown here is derived from an EMBL/GenBank/DDBJ whole genome shotgun (WGS) entry which is preliminary data.</text>
</comment>
<dbReference type="NCBIfam" id="TIGR00786">
    <property type="entry name" value="dctM"/>
    <property type="match status" value="1"/>
</dbReference>
<evidence type="ECO:0000256" key="1">
    <source>
        <dbReference type="ARBA" id="ARBA00004429"/>
    </source>
</evidence>
<dbReference type="PANTHER" id="PTHR33362:SF5">
    <property type="entry name" value="C4-DICARBOXYLATE TRAP TRANSPORTER LARGE PERMEASE PROTEIN DCTM"/>
    <property type="match status" value="1"/>
</dbReference>
<dbReference type="EMBL" id="JBHRTR010000031">
    <property type="protein sequence ID" value="MFC3229177.1"/>
    <property type="molecule type" value="Genomic_DNA"/>
</dbReference>
<accession>A0ABV7L3H2</accession>
<comment type="function">
    <text evidence="7">Part of the tripartite ATP-independent periplasmic (TRAP) transport system.</text>
</comment>
<evidence type="ECO:0000256" key="4">
    <source>
        <dbReference type="ARBA" id="ARBA00022692"/>
    </source>
</evidence>
<gene>
    <name evidence="9" type="ORF">ACFOGJ_18165</name>
</gene>
<evidence type="ECO:0000256" key="5">
    <source>
        <dbReference type="ARBA" id="ARBA00022989"/>
    </source>
</evidence>
<evidence type="ECO:0000256" key="7">
    <source>
        <dbReference type="RuleBase" id="RU369079"/>
    </source>
</evidence>
<comment type="subcellular location">
    <subcellularLocation>
        <location evidence="1 7">Cell inner membrane</location>
        <topology evidence="1 7">Multi-pass membrane protein</topology>
    </subcellularLocation>
</comment>
<dbReference type="Proteomes" id="UP001595528">
    <property type="component" value="Unassembled WGS sequence"/>
</dbReference>
<evidence type="ECO:0000256" key="3">
    <source>
        <dbReference type="ARBA" id="ARBA00022519"/>
    </source>
</evidence>
<evidence type="ECO:0000313" key="10">
    <source>
        <dbReference type="Proteomes" id="UP001595528"/>
    </source>
</evidence>
<protein>
    <recommendedName>
        <fullName evidence="7">TRAP transporter large permease protein</fullName>
    </recommendedName>
</protein>
<feature type="transmembrane region" description="Helical" evidence="7">
    <location>
        <begin position="308"/>
        <end position="330"/>
    </location>
</feature>
<keyword evidence="10" id="KW-1185">Reference proteome</keyword>
<proteinExistence type="inferred from homology"/>
<dbReference type="RefSeq" id="WP_379903135.1">
    <property type="nucleotide sequence ID" value="NZ_JBHRTR010000031.1"/>
</dbReference>
<keyword evidence="6 7" id="KW-0472">Membrane</keyword>
<keyword evidence="4 7" id="KW-0812">Transmembrane</keyword>
<feature type="transmembrane region" description="Helical" evidence="7">
    <location>
        <begin position="170"/>
        <end position="196"/>
    </location>
</feature>
<feature type="transmembrane region" description="Helical" evidence="7">
    <location>
        <begin position="360"/>
        <end position="384"/>
    </location>
</feature>
<evidence type="ECO:0000313" key="9">
    <source>
        <dbReference type="EMBL" id="MFC3229177.1"/>
    </source>
</evidence>
<evidence type="ECO:0000259" key="8">
    <source>
        <dbReference type="Pfam" id="PF06808"/>
    </source>
</evidence>
<dbReference type="Pfam" id="PF06808">
    <property type="entry name" value="DctM"/>
    <property type="match status" value="1"/>
</dbReference>
<comment type="similarity">
    <text evidence="7">Belongs to the TRAP transporter large permease family.</text>
</comment>
<keyword evidence="2" id="KW-1003">Cell membrane</keyword>
<feature type="transmembrane region" description="Helical" evidence="7">
    <location>
        <begin position="217"/>
        <end position="239"/>
    </location>
</feature>
<organism evidence="9 10">
    <name type="scientific">Marinibaculum pumilum</name>
    <dbReference type="NCBI Taxonomy" id="1766165"/>
    <lineage>
        <taxon>Bacteria</taxon>
        <taxon>Pseudomonadati</taxon>
        <taxon>Pseudomonadota</taxon>
        <taxon>Alphaproteobacteria</taxon>
        <taxon>Rhodospirillales</taxon>
        <taxon>Rhodospirillaceae</taxon>
        <taxon>Marinibaculum</taxon>
    </lineage>
</organism>
<keyword evidence="5 7" id="KW-1133">Transmembrane helix</keyword>
<keyword evidence="3 7" id="KW-0997">Cell inner membrane</keyword>
<feature type="transmembrane region" description="Helical" evidence="7">
    <location>
        <begin position="275"/>
        <end position="296"/>
    </location>
</feature>
<comment type="caution">
    <text evidence="7">Lacks conserved residue(s) required for the propagation of feature annotation.</text>
</comment>
<evidence type="ECO:0000256" key="2">
    <source>
        <dbReference type="ARBA" id="ARBA00022475"/>
    </source>
</evidence>